<accession>A0A7H9BG61</accession>
<comment type="catalytic activity">
    <reaction evidence="7 8">
        <text>CMP + ATP = CDP + ADP</text>
        <dbReference type="Rhea" id="RHEA:11600"/>
        <dbReference type="ChEBI" id="CHEBI:30616"/>
        <dbReference type="ChEBI" id="CHEBI:58069"/>
        <dbReference type="ChEBI" id="CHEBI:60377"/>
        <dbReference type="ChEBI" id="CHEBI:456216"/>
        <dbReference type="EC" id="2.7.4.25"/>
    </reaction>
</comment>
<dbReference type="HAMAP" id="MF_00238">
    <property type="entry name" value="Cytidyl_kinase_type1"/>
    <property type="match status" value="1"/>
</dbReference>
<keyword evidence="11" id="KW-1185">Reference proteome</keyword>
<evidence type="ECO:0000313" key="11">
    <source>
        <dbReference type="Proteomes" id="UP000509597"/>
    </source>
</evidence>
<feature type="binding site" evidence="8">
    <location>
        <begin position="9"/>
        <end position="17"/>
    </location>
    <ligand>
        <name>ATP</name>
        <dbReference type="ChEBI" id="CHEBI:30616"/>
    </ligand>
</feature>
<evidence type="ECO:0000313" key="10">
    <source>
        <dbReference type="EMBL" id="QLG87703.1"/>
    </source>
</evidence>
<dbReference type="NCBIfam" id="TIGR00017">
    <property type="entry name" value="cmk"/>
    <property type="match status" value="1"/>
</dbReference>
<dbReference type="InterPro" id="IPR027417">
    <property type="entry name" value="P-loop_NTPase"/>
</dbReference>
<dbReference type="Pfam" id="PF02224">
    <property type="entry name" value="Cytidylate_kin"/>
    <property type="match status" value="1"/>
</dbReference>
<dbReference type="GO" id="GO:0015949">
    <property type="term" value="P:nucleobase-containing small molecule interconversion"/>
    <property type="evidence" value="ECO:0007669"/>
    <property type="project" value="TreeGrafter"/>
</dbReference>
<dbReference type="InterPro" id="IPR011994">
    <property type="entry name" value="Cytidylate_kinase_dom"/>
</dbReference>
<evidence type="ECO:0000256" key="1">
    <source>
        <dbReference type="ARBA" id="ARBA00009427"/>
    </source>
</evidence>
<evidence type="ECO:0000259" key="9">
    <source>
        <dbReference type="Pfam" id="PF02224"/>
    </source>
</evidence>
<dbReference type="GO" id="GO:0005829">
    <property type="term" value="C:cytosol"/>
    <property type="evidence" value="ECO:0007669"/>
    <property type="project" value="TreeGrafter"/>
</dbReference>
<dbReference type="CDD" id="cd02020">
    <property type="entry name" value="CMPK"/>
    <property type="match status" value="1"/>
</dbReference>
<dbReference type="EMBL" id="CP058627">
    <property type="protein sequence ID" value="QLG87703.1"/>
    <property type="molecule type" value="Genomic_DNA"/>
</dbReference>
<evidence type="ECO:0000256" key="8">
    <source>
        <dbReference type="HAMAP-Rule" id="MF_00238"/>
    </source>
</evidence>
<evidence type="ECO:0000256" key="7">
    <source>
        <dbReference type="ARBA" id="ARBA00048478"/>
    </source>
</evidence>
<dbReference type="Gene3D" id="3.40.50.300">
    <property type="entry name" value="P-loop containing nucleotide triphosphate hydrolases"/>
    <property type="match status" value="1"/>
</dbReference>
<comment type="similarity">
    <text evidence="1 8">Belongs to the cytidylate kinase family. Type 1 subfamily.</text>
</comment>
<dbReference type="EC" id="2.7.4.25" evidence="8"/>
<keyword evidence="8" id="KW-0963">Cytoplasm</keyword>
<dbReference type="SUPFAM" id="SSF52540">
    <property type="entry name" value="P-loop containing nucleoside triphosphate hydrolases"/>
    <property type="match status" value="1"/>
</dbReference>
<dbReference type="AlphaFoldDB" id="A0A7H9BG61"/>
<feature type="domain" description="Cytidylate kinase" evidence="9">
    <location>
        <begin position="5"/>
        <end position="210"/>
    </location>
</feature>
<comment type="catalytic activity">
    <reaction evidence="6 8">
        <text>dCMP + ATP = dCDP + ADP</text>
        <dbReference type="Rhea" id="RHEA:25094"/>
        <dbReference type="ChEBI" id="CHEBI:30616"/>
        <dbReference type="ChEBI" id="CHEBI:57566"/>
        <dbReference type="ChEBI" id="CHEBI:58593"/>
        <dbReference type="ChEBI" id="CHEBI:456216"/>
        <dbReference type="EC" id="2.7.4.25"/>
    </reaction>
</comment>
<evidence type="ECO:0000256" key="2">
    <source>
        <dbReference type="ARBA" id="ARBA00022679"/>
    </source>
</evidence>
<keyword evidence="4 8" id="KW-0418">Kinase</keyword>
<proteinExistence type="inferred from homology"/>
<protein>
    <recommendedName>
        <fullName evidence="8">Cytidylate kinase</fullName>
        <shortName evidence="8">CK</shortName>
        <ecNumber evidence="8">2.7.4.25</ecNumber>
    </recommendedName>
    <alternativeName>
        <fullName evidence="8">Cytidine monophosphate kinase</fullName>
        <shortName evidence="8">CMP kinase</shortName>
    </alternativeName>
</protein>
<sequence length="217" mass="23290">MNQIIAIDGPSASGKGTVAQRVAEQLGFHYLDSGAIYRLTALAARQQGVLWSDEDSVLSVAQYLDVVFDGERILLSGVDVSDAIRSEEIGSGASQIAALPKVREALLARQQAFAQAPGLVADGRDMASVVFPAAPLKVFLTASAKVRAERRYRQLIGRGEAADLAVITADLEARDARDRARTVAPLAQAEDAFLLDTTEMDIDAAVAQVLLWWRAQK</sequence>
<evidence type="ECO:0000256" key="3">
    <source>
        <dbReference type="ARBA" id="ARBA00022741"/>
    </source>
</evidence>
<evidence type="ECO:0000256" key="4">
    <source>
        <dbReference type="ARBA" id="ARBA00022777"/>
    </source>
</evidence>
<dbReference type="InterPro" id="IPR003136">
    <property type="entry name" value="Cytidylate_kin"/>
</dbReference>
<dbReference type="GO" id="GO:0006220">
    <property type="term" value="P:pyrimidine nucleotide metabolic process"/>
    <property type="evidence" value="ECO:0007669"/>
    <property type="project" value="UniProtKB-UniRule"/>
</dbReference>
<dbReference type="GO" id="GO:0036431">
    <property type="term" value="F:dCMP kinase activity"/>
    <property type="evidence" value="ECO:0007669"/>
    <property type="project" value="InterPro"/>
</dbReference>
<dbReference type="KEGG" id="chiz:HQ393_05225"/>
<organism evidence="10 11">
    <name type="scientific">Chitinibacter bivalviorum</name>
    <dbReference type="NCBI Taxonomy" id="2739434"/>
    <lineage>
        <taxon>Bacteria</taxon>
        <taxon>Pseudomonadati</taxon>
        <taxon>Pseudomonadota</taxon>
        <taxon>Betaproteobacteria</taxon>
        <taxon>Neisseriales</taxon>
        <taxon>Chitinibacteraceae</taxon>
        <taxon>Chitinibacter</taxon>
    </lineage>
</organism>
<dbReference type="PANTHER" id="PTHR21299">
    <property type="entry name" value="CYTIDYLATE KINASE/PANTOATE-BETA-ALANINE LIGASE"/>
    <property type="match status" value="1"/>
</dbReference>
<dbReference type="Proteomes" id="UP000509597">
    <property type="component" value="Chromosome"/>
</dbReference>
<comment type="subcellular location">
    <subcellularLocation>
        <location evidence="8">Cytoplasm</location>
    </subcellularLocation>
</comment>
<dbReference type="GO" id="GO:0005524">
    <property type="term" value="F:ATP binding"/>
    <property type="evidence" value="ECO:0007669"/>
    <property type="project" value="UniProtKB-UniRule"/>
</dbReference>
<keyword evidence="3 8" id="KW-0547">Nucleotide-binding</keyword>
<evidence type="ECO:0000256" key="5">
    <source>
        <dbReference type="ARBA" id="ARBA00022840"/>
    </source>
</evidence>
<dbReference type="RefSeq" id="WP_179357784.1">
    <property type="nucleotide sequence ID" value="NZ_CP058627.1"/>
</dbReference>
<evidence type="ECO:0000256" key="6">
    <source>
        <dbReference type="ARBA" id="ARBA00047615"/>
    </source>
</evidence>
<keyword evidence="5 8" id="KW-0067">ATP-binding</keyword>
<name>A0A7H9BG61_9NEIS</name>
<gene>
    <name evidence="8" type="primary">cmk</name>
    <name evidence="10" type="ORF">HQ393_05225</name>
</gene>
<keyword evidence="2 8" id="KW-0808">Transferase</keyword>
<reference evidence="10 11" key="1">
    <citation type="submission" date="2020-07" db="EMBL/GenBank/DDBJ databases">
        <title>Complete genome sequence of Chitinibacter sp. 2T18.</title>
        <authorList>
            <person name="Bae J.-W."/>
            <person name="Choi J.-W."/>
        </authorList>
    </citation>
    <scope>NUCLEOTIDE SEQUENCE [LARGE SCALE GENOMIC DNA]</scope>
    <source>
        <strain evidence="10 11">2T18</strain>
    </source>
</reference>
<dbReference type="PANTHER" id="PTHR21299:SF2">
    <property type="entry name" value="CYTIDYLATE KINASE"/>
    <property type="match status" value="1"/>
</dbReference>